<dbReference type="Proteomes" id="UP000623926">
    <property type="component" value="Chromosome"/>
</dbReference>
<dbReference type="EMBL" id="CP070245">
    <property type="protein sequence ID" value="QRV35560.1"/>
    <property type="molecule type" value="Genomic_DNA"/>
</dbReference>
<dbReference type="RefSeq" id="WP_128647541.1">
    <property type="nucleotide sequence ID" value="NZ_CP070245.1"/>
</dbReference>
<evidence type="ECO:0000313" key="1">
    <source>
        <dbReference type="EMBL" id="QRV35560.1"/>
    </source>
</evidence>
<protein>
    <submittedName>
        <fullName evidence="1">Uncharacterized protein</fullName>
    </submittedName>
</protein>
<proteinExistence type="predicted"/>
<dbReference type="AlphaFoldDB" id="A0ABD7CYK4"/>
<name>A0ABD7CYK4_9ACTN</name>
<accession>A0ABD7CYK4</accession>
<evidence type="ECO:0000313" key="2">
    <source>
        <dbReference type="Proteomes" id="UP000623926"/>
    </source>
</evidence>
<gene>
    <name evidence="1" type="ORF">I6J42_17010</name>
</gene>
<sequence length="84" mass="8158">MPAEDACPDCLGTGVDSDTDGSLTGTVGTPVLCWCSGGLDLETNIARFGVCDDCGGTGLDVDPDGSQSGIVGTVVVCGCSGGAR</sequence>
<reference evidence="1 2" key="1">
    <citation type="submission" date="2021-02" db="EMBL/GenBank/DDBJ databases">
        <title>FDA dAtabase for Regulatory Grade micrObial Sequences (FDA-ARGOS): Supporting development and validation of Infectious Disease Dx tests.</title>
        <authorList>
            <person name="Sproer C."/>
            <person name="Gronow S."/>
            <person name="Severitt S."/>
            <person name="Schroder I."/>
            <person name="Tallon L."/>
            <person name="Sadzewicz L."/>
            <person name="Zhao X."/>
            <person name="Boylan J."/>
            <person name="Ott S."/>
            <person name="Bowen H."/>
            <person name="Vavikolanu K."/>
            <person name="Mehta A."/>
            <person name="Aluvathingal J."/>
            <person name="Nadendla S."/>
            <person name="Lowell S."/>
            <person name="Myers T."/>
            <person name="Yan Y."/>
            <person name="Sichtig H."/>
        </authorList>
    </citation>
    <scope>NUCLEOTIDE SEQUENCE [LARGE SCALE GENOMIC DNA]</scope>
    <source>
        <strain evidence="1 2">FDAARGOS_1212</strain>
    </source>
</reference>
<organism evidence="1 2">
    <name type="scientific">Streptomyces californicus</name>
    <dbReference type="NCBI Taxonomy" id="67351"/>
    <lineage>
        <taxon>Bacteria</taxon>
        <taxon>Bacillati</taxon>
        <taxon>Actinomycetota</taxon>
        <taxon>Actinomycetes</taxon>
        <taxon>Kitasatosporales</taxon>
        <taxon>Streptomycetaceae</taxon>
        <taxon>Streptomyces</taxon>
    </lineage>
</organism>